<dbReference type="AlphaFoldDB" id="A4A1Y3"/>
<evidence type="ECO:0000313" key="2">
    <source>
        <dbReference type="EMBL" id="EAQ77217.1"/>
    </source>
</evidence>
<comment type="caution">
    <text evidence="2">The sequence shown here is derived from an EMBL/GenBank/DDBJ whole genome shotgun (WGS) entry which is preliminary data.</text>
</comment>
<dbReference type="STRING" id="314230.DSM3645_04120"/>
<keyword evidence="1" id="KW-0812">Transmembrane</keyword>
<feature type="transmembrane region" description="Helical" evidence="1">
    <location>
        <begin position="33"/>
        <end position="50"/>
    </location>
</feature>
<reference evidence="2 3" key="1">
    <citation type="submission" date="2006-02" db="EMBL/GenBank/DDBJ databases">
        <authorList>
            <person name="Amann R."/>
            <person name="Ferriera S."/>
            <person name="Johnson J."/>
            <person name="Kravitz S."/>
            <person name="Halpern A."/>
            <person name="Remington K."/>
            <person name="Beeson K."/>
            <person name="Tran B."/>
            <person name="Rogers Y.-H."/>
            <person name="Friedman R."/>
            <person name="Venter J.C."/>
        </authorList>
    </citation>
    <scope>NUCLEOTIDE SEQUENCE [LARGE SCALE GENOMIC DNA]</scope>
    <source>
        <strain evidence="2 3">DSM 3645</strain>
    </source>
</reference>
<sequence length="58" mass="6355">MGANKMRDSLVLLGAVLLGAALMQFARLGLGEVIILYAILFVAIVVWRRSRVAGQKKR</sequence>
<evidence type="ECO:0000256" key="1">
    <source>
        <dbReference type="SAM" id="Phobius"/>
    </source>
</evidence>
<evidence type="ECO:0000313" key="3">
    <source>
        <dbReference type="Proteomes" id="UP000004358"/>
    </source>
</evidence>
<keyword evidence="1" id="KW-1133">Transmembrane helix</keyword>
<organism evidence="2 3">
    <name type="scientific">Blastopirellula marina DSM 3645</name>
    <dbReference type="NCBI Taxonomy" id="314230"/>
    <lineage>
        <taxon>Bacteria</taxon>
        <taxon>Pseudomonadati</taxon>
        <taxon>Planctomycetota</taxon>
        <taxon>Planctomycetia</taxon>
        <taxon>Pirellulales</taxon>
        <taxon>Pirellulaceae</taxon>
        <taxon>Blastopirellula</taxon>
    </lineage>
</organism>
<dbReference type="EMBL" id="AANZ01000039">
    <property type="protein sequence ID" value="EAQ77217.1"/>
    <property type="molecule type" value="Genomic_DNA"/>
</dbReference>
<accession>A4A1Y3</accession>
<keyword evidence="1" id="KW-0472">Membrane</keyword>
<gene>
    <name evidence="2" type="ORF">DSM3645_04120</name>
</gene>
<proteinExistence type="predicted"/>
<name>A4A1Y3_9BACT</name>
<dbReference type="Proteomes" id="UP000004358">
    <property type="component" value="Unassembled WGS sequence"/>
</dbReference>
<dbReference type="HOGENOM" id="CLU_2970220_0_0_0"/>
<protein>
    <submittedName>
        <fullName evidence="2">Uncharacterized protein</fullName>
    </submittedName>
</protein>